<name>D4JR29_9FIRM</name>
<gene>
    <name evidence="1" type="ORF">EUS_02050</name>
</gene>
<dbReference type="KEGG" id="esu:EUS_02050"/>
<organism evidence="1 2">
    <name type="scientific">[Eubacterium] siraeum 70/3</name>
    <dbReference type="NCBI Taxonomy" id="657319"/>
    <lineage>
        <taxon>Bacteria</taxon>
        <taxon>Bacillati</taxon>
        <taxon>Bacillota</taxon>
        <taxon>Clostridia</taxon>
        <taxon>Eubacteriales</taxon>
        <taxon>Oscillospiraceae</taxon>
        <taxon>Oscillospiraceae incertae sedis</taxon>
    </lineage>
</organism>
<dbReference type="HOGENOM" id="CLU_2990002_0_0_9"/>
<dbReference type="AlphaFoldDB" id="D4JR29"/>
<accession>D4JR29</accession>
<protein>
    <submittedName>
        <fullName evidence="1">Uncharacterized protein</fullName>
    </submittedName>
</protein>
<dbReference type="BioCyc" id="ESIR657319:G136K-173-MONOMER"/>
<sequence length="57" mass="6898">MLKVSFSQKRIFLWQKIKPVSKVCGEVYAFCLYFIQKMCYNYFEIQTHKDSPIQKGR</sequence>
<evidence type="ECO:0000313" key="2">
    <source>
        <dbReference type="Proteomes" id="UP000008803"/>
    </source>
</evidence>
<dbReference type="EMBL" id="FP929044">
    <property type="protein sequence ID" value="CBK95548.1"/>
    <property type="molecule type" value="Genomic_DNA"/>
</dbReference>
<dbReference type="Proteomes" id="UP000008803">
    <property type="component" value="Chromosome"/>
</dbReference>
<proteinExistence type="predicted"/>
<evidence type="ECO:0000313" key="1">
    <source>
        <dbReference type="EMBL" id="CBK95548.1"/>
    </source>
</evidence>
<reference evidence="1 2" key="2">
    <citation type="submission" date="2010-03" db="EMBL/GenBank/DDBJ databases">
        <authorList>
            <person name="Pajon A."/>
        </authorList>
    </citation>
    <scope>NUCLEOTIDE SEQUENCE [LARGE SCALE GENOMIC DNA]</scope>
    <source>
        <strain evidence="1 2">70/3</strain>
    </source>
</reference>
<reference evidence="1 2" key="1">
    <citation type="submission" date="2010-03" db="EMBL/GenBank/DDBJ databases">
        <title>The genome sequence of Eubacterium siraeum 70/3.</title>
        <authorList>
            <consortium name="metaHIT consortium -- http://www.metahit.eu/"/>
            <person name="Pajon A."/>
            <person name="Turner K."/>
            <person name="Parkhill J."/>
            <person name="Duncan S."/>
            <person name="Flint H."/>
        </authorList>
    </citation>
    <scope>NUCLEOTIDE SEQUENCE [LARGE SCALE GENOMIC DNA]</scope>
    <source>
        <strain evidence="1 2">70/3</strain>
    </source>
</reference>